<reference evidence="1" key="1">
    <citation type="submission" date="2022-04" db="EMBL/GenBank/DDBJ databases">
        <title>Genome of the entomopathogenic fungus Entomophthora muscae.</title>
        <authorList>
            <person name="Elya C."/>
            <person name="Lovett B.R."/>
            <person name="Lee E."/>
            <person name="Macias A.M."/>
            <person name="Hajek A.E."/>
            <person name="De Bivort B.L."/>
            <person name="Kasson M.T."/>
            <person name="De Fine Licht H.H."/>
            <person name="Stajich J.E."/>
        </authorList>
    </citation>
    <scope>NUCLEOTIDE SEQUENCE</scope>
    <source>
        <strain evidence="1">Berkeley</strain>
    </source>
</reference>
<accession>A0ACC2UFD4</accession>
<name>A0ACC2UFD4_9FUNG</name>
<dbReference type="EMBL" id="QTSX02000756">
    <property type="protein sequence ID" value="KAJ9085550.1"/>
    <property type="molecule type" value="Genomic_DNA"/>
</dbReference>
<evidence type="ECO:0000313" key="1">
    <source>
        <dbReference type="EMBL" id="KAJ9085550.1"/>
    </source>
</evidence>
<evidence type="ECO:0000313" key="2">
    <source>
        <dbReference type="Proteomes" id="UP001165960"/>
    </source>
</evidence>
<dbReference type="Proteomes" id="UP001165960">
    <property type="component" value="Unassembled WGS sequence"/>
</dbReference>
<protein>
    <submittedName>
        <fullName evidence="1">Signal recognition particle protein</fullName>
    </submittedName>
</protein>
<keyword evidence="2" id="KW-1185">Reference proteome</keyword>
<proteinExistence type="predicted"/>
<comment type="caution">
    <text evidence="1">The sequence shown here is derived from an EMBL/GenBank/DDBJ whole genome shotgun (WGS) entry which is preliminary data.</text>
</comment>
<organism evidence="1 2">
    <name type="scientific">Entomophthora muscae</name>
    <dbReference type="NCBI Taxonomy" id="34485"/>
    <lineage>
        <taxon>Eukaryota</taxon>
        <taxon>Fungi</taxon>
        <taxon>Fungi incertae sedis</taxon>
        <taxon>Zoopagomycota</taxon>
        <taxon>Entomophthoromycotina</taxon>
        <taxon>Entomophthoromycetes</taxon>
        <taxon>Entomophthorales</taxon>
        <taxon>Entomophthoraceae</taxon>
        <taxon>Entomophthora</taxon>
    </lineage>
</organism>
<sequence length="166" mass="18922">MEVDTFEEFSKLATTLFEKRPDNARFSYKYKHVKGELQLKATDDITIITFTTDQLQDLKKMEKLSRSLMFLMQDIPISEQPDPGRYFLPIINFFNFQTLRLIKLGILYANVFYLVQPGNIIPVPGEIRQATTGETPVANAQEAPKTDAKSSAQSSKKKKPKKKGSK</sequence>
<gene>
    <name evidence="1" type="primary">SRP9_1</name>
    <name evidence="1" type="ORF">DSO57_1012787</name>
</gene>